<gene>
    <name evidence="1" type="ORF">OUY24_29305</name>
</gene>
<accession>A0ABT4T5G2</accession>
<evidence type="ECO:0000313" key="2">
    <source>
        <dbReference type="Proteomes" id="UP001212498"/>
    </source>
</evidence>
<evidence type="ECO:0000313" key="1">
    <source>
        <dbReference type="EMBL" id="MDA0644746.1"/>
    </source>
</evidence>
<name>A0ABT4T5G2_9ACTN</name>
<dbReference type="RefSeq" id="WP_271278615.1">
    <property type="nucleotide sequence ID" value="NZ_BAABFD010000018.1"/>
</dbReference>
<dbReference type="Proteomes" id="UP001212498">
    <property type="component" value="Unassembled WGS sequence"/>
</dbReference>
<protein>
    <submittedName>
        <fullName evidence="1">Uncharacterized protein</fullName>
    </submittedName>
</protein>
<proteinExistence type="predicted"/>
<keyword evidence="2" id="KW-1185">Reference proteome</keyword>
<dbReference type="EMBL" id="JAPNUD010000108">
    <property type="protein sequence ID" value="MDA0644746.1"/>
    <property type="molecule type" value="Genomic_DNA"/>
</dbReference>
<organism evidence="1 2">
    <name type="scientific">Nonomuraea ferruginea</name>
    <dbReference type="NCBI Taxonomy" id="46174"/>
    <lineage>
        <taxon>Bacteria</taxon>
        <taxon>Bacillati</taxon>
        <taxon>Actinomycetota</taxon>
        <taxon>Actinomycetes</taxon>
        <taxon>Streptosporangiales</taxon>
        <taxon>Streptosporangiaceae</taxon>
        <taxon>Nonomuraea</taxon>
    </lineage>
</organism>
<reference evidence="1 2" key="1">
    <citation type="submission" date="2022-11" db="EMBL/GenBank/DDBJ databases">
        <title>Nonomuraea corallina sp. nov., a new species of the genus Nonomuraea isolated from sea side sediment in Thai sea.</title>
        <authorList>
            <person name="Ngamcharungchit C."/>
            <person name="Matsumoto A."/>
            <person name="Suriyachadkun C."/>
            <person name="Panbangred W."/>
            <person name="Inahashi Y."/>
            <person name="Intra B."/>
        </authorList>
    </citation>
    <scope>NUCLEOTIDE SEQUENCE [LARGE SCALE GENOMIC DNA]</scope>
    <source>
        <strain evidence="1 2">DSM 43553</strain>
    </source>
</reference>
<sequence>MAGSETPLAEEDLAALRLLAASCADEPERIPVRENRAVLNEARPAAGRPPLVDTVTDVLRLACALSGGDVTLATPTRFRSFRRAERRALLRALDAVATPAKLGDVPRHRERWKRLGERLHPHEYPLLPRADPRLIR</sequence>
<comment type="caution">
    <text evidence="1">The sequence shown here is derived from an EMBL/GenBank/DDBJ whole genome shotgun (WGS) entry which is preliminary data.</text>
</comment>